<reference evidence="8" key="1">
    <citation type="submission" date="2013-03" db="EMBL/GenBank/DDBJ databases">
        <title>The Genome Sequence of Anopheles christyi ACHKN1017.</title>
        <authorList>
            <consortium name="The Broad Institute Genomics Platform"/>
            <person name="Neafsey D.E."/>
            <person name="Besansky N."/>
            <person name="Walker B."/>
            <person name="Young S.K."/>
            <person name="Zeng Q."/>
            <person name="Gargeya S."/>
            <person name="Fitzgerald M."/>
            <person name="Haas B."/>
            <person name="Abouelleil A."/>
            <person name="Allen A.W."/>
            <person name="Alvarado L."/>
            <person name="Arachchi H.M."/>
            <person name="Berlin A.M."/>
            <person name="Chapman S.B."/>
            <person name="Gainer-Dewar J."/>
            <person name="Goldberg J."/>
            <person name="Griggs A."/>
            <person name="Gujja S."/>
            <person name="Hansen M."/>
            <person name="Howarth C."/>
            <person name="Imamovic A."/>
            <person name="Ireland A."/>
            <person name="Larimer J."/>
            <person name="McCowan C."/>
            <person name="Murphy C."/>
            <person name="Pearson M."/>
            <person name="Poon T.W."/>
            <person name="Priest M."/>
            <person name="Roberts A."/>
            <person name="Saif S."/>
            <person name="Shea T."/>
            <person name="Sisk P."/>
            <person name="Sykes S."/>
            <person name="Wortman J."/>
            <person name="Nusbaum C."/>
            <person name="Birren B."/>
        </authorList>
    </citation>
    <scope>NUCLEOTIDE SEQUENCE [LARGE SCALE GENOMIC DNA]</scope>
    <source>
        <strain evidence="8">ACHKN1017</strain>
    </source>
</reference>
<keyword evidence="4 5" id="KW-0472">Membrane</keyword>
<feature type="transmembrane region" description="Helical" evidence="5">
    <location>
        <begin position="493"/>
        <end position="511"/>
    </location>
</feature>
<evidence type="ECO:0000256" key="4">
    <source>
        <dbReference type="ARBA" id="ARBA00023136"/>
    </source>
</evidence>
<keyword evidence="3 5" id="KW-1133">Transmembrane helix</keyword>
<comment type="subcellular location">
    <subcellularLocation>
        <location evidence="1">Membrane</location>
        <topology evidence="1">Multi-pass membrane protein</topology>
    </subcellularLocation>
</comment>
<evidence type="ECO:0000256" key="2">
    <source>
        <dbReference type="ARBA" id="ARBA00022692"/>
    </source>
</evidence>
<protein>
    <recommendedName>
        <fullName evidence="6">TM7S3/TM198-like domain-containing protein</fullName>
    </recommendedName>
</protein>
<organism evidence="7 8">
    <name type="scientific">Anopheles christyi</name>
    <dbReference type="NCBI Taxonomy" id="43041"/>
    <lineage>
        <taxon>Eukaryota</taxon>
        <taxon>Metazoa</taxon>
        <taxon>Ecdysozoa</taxon>
        <taxon>Arthropoda</taxon>
        <taxon>Hexapoda</taxon>
        <taxon>Insecta</taxon>
        <taxon>Pterygota</taxon>
        <taxon>Neoptera</taxon>
        <taxon>Endopterygota</taxon>
        <taxon>Diptera</taxon>
        <taxon>Nematocera</taxon>
        <taxon>Culicoidea</taxon>
        <taxon>Culicidae</taxon>
        <taxon>Anophelinae</taxon>
        <taxon>Anopheles</taxon>
    </lineage>
</organism>
<dbReference type="Proteomes" id="UP000075881">
    <property type="component" value="Unassembled WGS sequence"/>
</dbReference>
<feature type="domain" description="TM7S3/TM198-like" evidence="6">
    <location>
        <begin position="416"/>
        <end position="614"/>
    </location>
</feature>
<feature type="transmembrane region" description="Helical" evidence="5">
    <location>
        <begin position="549"/>
        <end position="568"/>
    </location>
</feature>
<evidence type="ECO:0000256" key="3">
    <source>
        <dbReference type="ARBA" id="ARBA00022989"/>
    </source>
</evidence>
<reference evidence="7" key="2">
    <citation type="submission" date="2020-05" db="UniProtKB">
        <authorList>
            <consortium name="EnsemblMetazoa"/>
        </authorList>
    </citation>
    <scope>IDENTIFICATION</scope>
    <source>
        <strain evidence="7">ACHKN1017</strain>
    </source>
</reference>
<name>A0A182K149_9DIPT</name>
<dbReference type="Pfam" id="PF25992">
    <property type="entry name" value="Ig_TM7SF3_N"/>
    <property type="match status" value="1"/>
</dbReference>
<evidence type="ECO:0000256" key="1">
    <source>
        <dbReference type="ARBA" id="ARBA00004141"/>
    </source>
</evidence>
<dbReference type="GO" id="GO:0043069">
    <property type="term" value="P:negative regulation of programmed cell death"/>
    <property type="evidence" value="ECO:0007669"/>
    <property type="project" value="TreeGrafter"/>
</dbReference>
<feature type="transmembrane region" description="Helical" evidence="5">
    <location>
        <begin position="523"/>
        <end position="544"/>
    </location>
</feature>
<evidence type="ECO:0000313" key="7">
    <source>
        <dbReference type="EnsemblMetazoa" id="ACHR004483-PA"/>
    </source>
</evidence>
<dbReference type="PANTHER" id="PTHR15937">
    <property type="entry name" value="TRANSMEMBRANE 7 SUPERFAMILY MEMBER 3"/>
    <property type="match status" value="1"/>
</dbReference>
<dbReference type="AlphaFoldDB" id="A0A182K149"/>
<dbReference type="Pfam" id="PF13886">
    <property type="entry name" value="TM7S3_TM198"/>
    <property type="match status" value="1"/>
</dbReference>
<evidence type="ECO:0000259" key="6">
    <source>
        <dbReference type="Pfam" id="PF13886"/>
    </source>
</evidence>
<feature type="transmembrane region" description="Helical" evidence="5">
    <location>
        <begin position="119"/>
        <end position="145"/>
    </location>
</feature>
<dbReference type="STRING" id="43041.A0A182K149"/>
<keyword evidence="8" id="KW-1185">Reference proteome</keyword>
<feature type="transmembrane region" description="Helical" evidence="5">
    <location>
        <begin position="77"/>
        <end position="99"/>
    </location>
</feature>
<feature type="transmembrane region" description="Helical" evidence="5">
    <location>
        <begin position="413"/>
        <end position="435"/>
    </location>
</feature>
<proteinExistence type="predicted"/>
<evidence type="ECO:0000313" key="8">
    <source>
        <dbReference type="Proteomes" id="UP000075881"/>
    </source>
</evidence>
<dbReference type="EnsemblMetazoa" id="ACHR004483-RA">
    <property type="protein sequence ID" value="ACHR004483-PA"/>
    <property type="gene ID" value="ACHR004483"/>
</dbReference>
<sequence length="701" mass="78141">MKREQLTSSLADLGKRVLYTPYLAFITQTILANNLQFRIETRLFEWTTRSNITKTIYYRARQPPTTMSCTGVHTSISFFKCVCMLLILYVSISSSINVAEDVSNPVQSQQLSLESGKQFYILVTAIAIAFRVISFSLLFHVVIIVREVVELTVPVALKPNDINDHREIVLEPYSNTRIHLANYSKNAGDQVGFALVQLHAFEYNVTLSYNSSIVNGGHLSGQNVGLLMYGDGDLYAFNLNPHQPVWVSLVLMLYNTSAPLPGGCNLEFPVEISPILNLTLTPEVIIVDTPAAAVAKTFQGTPNGCGKARLEYESFYYIMPTHDFSQRAYFDAINNVISYTNAKVMGRQNPLHAPLLLNRHTYGRLTGRGMVFVTAVIDPVHRGFALYVPTHTYSCKPFVEPAGCYGLNIPFRILAIILTIIAVLEVIMGFLPLVVKCSTSVGFLGVVGTVEVLNMLDKPLAHEWLVICLVGGAIIGIVVGLLLGIYTPVAGQIFCSMLTGYMVCLTLFGMINGNFYRLRNASWYIALGGVLIGAVLNITLPIILITRSVIFGTIGIFYGVNIIVGARLDYPVRHFVRRLYVENYERVHSDPALDENDFVAMAAFSISMMVALFLRSRYQSDEVLGDYSRIQIPCQRGPANGDDEDRIERSTVIAADDTAAYQRFVNEQPIITRWTNGDDDVFESPESNSRFYRLLKRNARR</sequence>
<dbReference type="VEuPathDB" id="VectorBase:ACHR004483"/>
<keyword evidence="2 5" id="KW-0812">Transmembrane</keyword>
<dbReference type="GO" id="GO:0005886">
    <property type="term" value="C:plasma membrane"/>
    <property type="evidence" value="ECO:0007669"/>
    <property type="project" value="TreeGrafter"/>
</dbReference>
<evidence type="ECO:0000256" key="5">
    <source>
        <dbReference type="SAM" id="Phobius"/>
    </source>
</evidence>
<dbReference type="InterPro" id="IPR025256">
    <property type="entry name" value="TM7S3/TM198-like_dom"/>
</dbReference>
<dbReference type="InterPro" id="IPR042502">
    <property type="entry name" value="TM7SF3"/>
</dbReference>
<feature type="transmembrane region" description="Helical" evidence="5">
    <location>
        <begin position="464"/>
        <end position="486"/>
    </location>
</feature>
<accession>A0A182K149</accession>
<dbReference type="PANTHER" id="PTHR15937:SF3">
    <property type="entry name" value="TRANSMEMBRANE 7 SUPERFAMILY MEMBER 3"/>
    <property type="match status" value="1"/>
</dbReference>